<sequence length="194" mass="22552">MMLCISRSPMCTEYWAPRLQFDEAFRLRPRRPQRKLSKCSRLFWKLRKGGYFEDSGRFANYVFHRSLLKLTSIDETLAAIKASAFDSLHPDSVFSGWLHGSQDEKIKKIQWSVVAYAIYRNVALRFSMNKSSLSNWQLAKRFCCLHGYHPAILNDPARDIIGFLNSALRHLQHLSNTHNATHRCLVDRTFTATL</sequence>
<evidence type="ECO:0000313" key="1">
    <source>
        <dbReference type="EMBL" id="KAF1952793.1"/>
    </source>
</evidence>
<reference evidence="1" key="1">
    <citation type="journal article" date="2020" name="Stud. Mycol.">
        <title>101 Dothideomycetes genomes: a test case for predicting lifestyles and emergence of pathogens.</title>
        <authorList>
            <person name="Haridas S."/>
            <person name="Albert R."/>
            <person name="Binder M."/>
            <person name="Bloem J."/>
            <person name="Labutti K."/>
            <person name="Salamov A."/>
            <person name="Andreopoulos B."/>
            <person name="Baker S."/>
            <person name="Barry K."/>
            <person name="Bills G."/>
            <person name="Bluhm B."/>
            <person name="Cannon C."/>
            <person name="Castanera R."/>
            <person name="Culley D."/>
            <person name="Daum C."/>
            <person name="Ezra D."/>
            <person name="Gonzalez J."/>
            <person name="Henrissat B."/>
            <person name="Kuo A."/>
            <person name="Liang C."/>
            <person name="Lipzen A."/>
            <person name="Lutzoni F."/>
            <person name="Magnuson J."/>
            <person name="Mondo S."/>
            <person name="Nolan M."/>
            <person name="Ohm R."/>
            <person name="Pangilinan J."/>
            <person name="Park H.-J."/>
            <person name="Ramirez L."/>
            <person name="Alfaro M."/>
            <person name="Sun H."/>
            <person name="Tritt A."/>
            <person name="Yoshinaga Y."/>
            <person name="Zwiers L.-H."/>
            <person name="Turgeon B."/>
            <person name="Goodwin S."/>
            <person name="Spatafora J."/>
            <person name="Crous P."/>
            <person name="Grigoriev I."/>
        </authorList>
    </citation>
    <scope>NUCLEOTIDE SEQUENCE</scope>
    <source>
        <strain evidence="1">CBS 675.92</strain>
    </source>
</reference>
<name>A0A6A5TIX8_9PLEO</name>
<evidence type="ECO:0000313" key="2">
    <source>
        <dbReference type="Proteomes" id="UP000800035"/>
    </source>
</evidence>
<dbReference type="Proteomes" id="UP000800035">
    <property type="component" value="Unassembled WGS sequence"/>
</dbReference>
<proteinExistence type="predicted"/>
<accession>A0A6A5TIX8</accession>
<gene>
    <name evidence="1" type="ORF">CC80DRAFT_170149</name>
</gene>
<protein>
    <submittedName>
        <fullName evidence="1">Uncharacterized protein</fullName>
    </submittedName>
</protein>
<dbReference type="EMBL" id="ML977008">
    <property type="protein sequence ID" value="KAF1952793.1"/>
    <property type="molecule type" value="Genomic_DNA"/>
</dbReference>
<organism evidence="1 2">
    <name type="scientific">Byssothecium circinans</name>
    <dbReference type="NCBI Taxonomy" id="147558"/>
    <lineage>
        <taxon>Eukaryota</taxon>
        <taxon>Fungi</taxon>
        <taxon>Dikarya</taxon>
        <taxon>Ascomycota</taxon>
        <taxon>Pezizomycotina</taxon>
        <taxon>Dothideomycetes</taxon>
        <taxon>Pleosporomycetidae</taxon>
        <taxon>Pleosporales</taxon>
        <taxon>Massarineae</taxon>
        <taxon>Massarinaceae</taxon>
        <taxon>Byssothecium</taxon>
    </lineage>
</organism>
<dbReference type="AlphaFoldDB" id="A0A6A5TIX8"/>
<keyword evidence="2" id="KW-1185">Reference proteome</keyword>